<feature type="region of interest" description="Disordered" evidence="1">
    <location>
        <begin position="33"/>
        <end position="53"/>
    </location>
</feature>
<dbReference type="EMBL" id="FRAS01000010">
    <property type="protein sequence ID" value="SHL10951.1"/>
    <property type="molecule type" value="Genomic_DNA"/>
</dbReference>
<feature type="chain" id="PRO_5009922634" description="YtxH-like protein" evidence="2">
    <location>
        <begin position="21"/>
        <end position="87"/>
    </location>
</feature>
<reference evidence="4" key="1">
    <citation type="submission" date="2016-11" db="EMBL/GenBank/DDBJ databases">
        <authorList>
            <person name="Varghese N."/>
            <person name="Submissions S."/>
        </authorList>
    </citation>
    <scope>NUCLEOTIDE SEQUENCE [LARGE SCALE GENOMIC DNA]</scope>
    <source>
        <strain evidence="4">DSM 18569</strain>
    </source>
</reference>
<sequence>MKKKTTTALIGASLAAAAGAYITYTRGQWPFRSVPAGSAADMEKKRKPANSPAPVDVALTNEVAEATMHNPSNAADFVDEGATGNAD</sequence>
<dbReference type="OrthoDB" id="886959at2"/>
<feature type="signal peptide" evidence="2">
    <location>
        <begin position="1"/>
        <end position="20"/>
    </location>
</feature>
<dbReference type="AlphaFoldDB" id="A0A1M6XY73"/>
<evidence type="ECO:0000313" key="4">
    <source>
        <dbReference type="Proteomes" id="UP000183947"/>
    </source>
</evidence>
<keyword evidence="2" id="KW-0732">Signal</keyword>
<evidence type="ECO:0000256" key="1">
    <source>
        <dbReference type="SAM" id="MobiDB-lite"/>
    </source>
</evidence>
<dbReference type="RefSeq" id="WP_073284332.1">
    <property type="nucleotide sequence ID" value="NZ_FRAS01000010.1"/>
</dbReference>
<evidence type="ECO:0008006" key="5">
    <source>
        <dbReference type="Google" id="ProtNLM"/>
    </source>
</evidence>
<gene>
    <name evidence="3" type="ORF">SAMN02746009_02128</name>
</gene>
<organism evidence="3 4">
    <name type="scientific">Hymenobacter psychrotolerans DSM 18569</name>
    <dbReference type="NCBI Taxonomy" id="1121959"/>
    <lineage>
        <taxon>Bacteria</taxon>
        <taxon>Pseudomonadati</taxon>
        <taxon>Bacteroidota</taxon>
        <taxon>Cytophagia</taxon>
        <taxon>Cytophagales</taxon>
        <taxon>Hymenobacteraceae</taxon>
        <taxon>Hymenobacter</taxon>
    </lineage>
</organism>
<evidence type="ECO:0000313" key="3">
    <source>
        <dbReference type="EMBL" id="SHL10951.1"/>
    </source>
</evidence>
<feature type="region of interest" description="Disordered" evidence="1">
    <location>
        <begin position="68"/>
        <end position="87"/>
    </location>
</feature>
<protein>
    <recommendedName>
        <fullName evidence="5">YtxH-like protein</fullName>
    </recommendedName>
</protein>
<keyword evidence="4" id="KW-1185">Reference proteome</keyword>
<name>A0A1M6XY73_9BACT</name>
<proteinExistence type="predicted"/>
<dbReference type="STRING" id="1121959.SAMN02746009_02128"/>
<dbReference type="Proteomes" id="UP000183947">
    <property type="component" value="Unassembled WGS sequence"/>
</dbReference>
<evidence type="ECO:0000256" key="2">
    <source>
        <dbReference type="SAM" id="SignalP"/>
    </source>
</evidence>
<accession>A0A1M6XY73</accession>